<accession>A0A2V3ITT5</accession>
<dbReference type="Proteomes" id="UP000247409">
    <property type="component" value="Unassembled WGS sequence"/>
</dbReference>
<reference evidence="1 2" key="1">
    <citation type="journal article" date="2018" name="Mol. Biol. Evol.">
        <title>Analysis of the draft genome of the red seaweed Gracilariopsis chorda provides insights into genome size evolution in Rhodophyta.</title>
        <authorList>
            <person name="Lee J."/>
            <person name="Yang E.C."/>
            <person name="Graf L."/>
            <person name="Yang J.H."/>
            <person name="Qiu H."/>
            <person name="Zel Zion U."/>
            <person name="Chan C.X."/>
            <person name="Stephens T.G."/>
            <person name="Weber A.P.M."/>
            <person name="Boo G.H."/>
            <person name="Boo S.M."/>
            <person name="Kim K.M."/>
            <person name="Shin Y."/>
            <person name="Jung M."/>
            <person name="Lee S.J."/>
            <person name="Yim H.S."/>
            <person name="Lee J.H."/>
            <person name="Bhattacharya D."/>
            <person name="Yoon H.S."/>
        </authorList>
    </citation>
    <scope>NUCLEOTIDE SEQUENCE [LARGE SCALE GENOMIC DNA]</scope>
    <source>
        <strain evidence="1 2">SKKU-2015</strain>
        <tissue evidence="1">Whole body</tissue>
    </source>
</reference>
<dbReference type="EMBL" id="NBIV01000059">
    <property type="protein sequence ID" value="PXF45512.1"/>
    <property type="molecule type" value="Genomic_DNA"/>
</dbReference>
<protein>
    <submittedName>
        <fullName evidence="1">Uncharacterized protein</fullName>
    </submittedName>
</protein>
<comment type="caution">
    <text evidence="1">The sequence shown here is derived from an EMBL/GenBank/DDBJ whole genome shotgun (WGS) entry which is preliminary data.</text>
</comment>
<evidence type="ECO:0000313" key="2">
    <source>
        <dbReference type="Proteomes" id="UP000247409"/>
    </source>
</evidence>
<organism evidence="1 2">
    <name type="scientific">Gracilariopsis chorda</name>
    <dbReference type="NCBI Taxonomy" id="448386"/>
    <lineage>
        <taxon>Eukaryota</taxon>
        <taxon>Rhodophyta</taxon>
        <taxon>Florideophyceae</taxon>
        <taxon>Rhodymeniophycidae</taxon>
        <taxon>Gracilariales</taxon>
        <taxon>Gracilariaceae</taxon>
        <taxon>Gracilariopsis</taxon>
    </lineage>
</organism>
<keyword evidence="2" id="KW-1185">Reference proteome</keyword>
<gene>
    <name evidence="1" type="ORF">BWQ96_04714</name>
</gene>
<evidence type="ECO:0000313" key="1">
    <source>
        <dbReference type="EMBL" id="PXF45512.1"/>
    </source>
</evidence>
<sequence length="133" mass="15621">MQEMHDFWLSDLSSEEIAYEILVNEKIVDKQILRGDVRCFLKFEEREVLKIDGNEFVRGMFDKGWRRDVKEAVEAMIQPFGKGGRWIFFVALVVLECIRSVTGKWSVRKVSQVPKEPMEVWVYWASTFAAQVL</sequence>
<dbReference type="AlphaFoldDB" id="A0A2V3ITT5"/>
<name>A0A2V3ITT5_9FLOR</name>
<proteinExistence type="predicted"/>